<proteinExistence type="predicted"/>
<organism evidence="1 2">
    <name type="scientific">Phocaeicola vulgatus str. 3975 RP4</name>
    <dbReference type="NCBI Taxonomy" id="1339352"/>
    <lineage>
        <taxon>Bacteria</taxon>
        <taxon>Pseudomonadati</taxon>
        <taxon>Bacteroidota</taxon>
        <taxon>Bacteroidia</taxon>
        <taxon>Bacteroidales</taxon>
        <taxon>Bacteroidaceae</taxon>
        <taxon>Phocaeicola</taxon>
    </lineage>
</organism>
<name>A0A069SH51_PHOVU</name>
<dbReference type="AlphaFoldDB" id="A0A069SH51"/>
<evidence type="ECO:0000313" key="1">
    <source>
        <dbReference type="EMBL" id="KDS53871.1"/>
    </source>
</evidence>
<accession>A0A069SH51</accession>
<dbReference type="EMBL" id="JNHM01000028">
    <property type="protein sequence ID" value="KDS53871.1"/>
    <property type="molecule type" value="Genomic_DNA"/>
</dbReference>
<gene>
    <name evidence="1" type="ORF">M099_2296</name>
</gene>
<evidence type="ECO:0000313" key="2">
    <source>
        <dbReference type="Proteomes" id="UP000027661"/>
    </source>
</evidence>
<dbReference type="Proteomes" id="UP000027661">
    <property type="component" value="Unassembled WGS sequence"/>
</dbReference>
<comment type="caution">
    <text evidence="1">The sequence shown here is derived from an EMBL/GenBank/DDBJ whole genome shotgun (WGS) entry which is preliminary data.</text>
</comment>
<protein>
    <submittedName>
        <fullName evidence="1">Uncharacterized protein</fullName>
    </submittedName>
</protein>
<sequence length="45" mass="5337">MDFCILAKYKLGRAVKYKIVHLLTPYIILLFETKTKLRKYITFAA</sequence>
<reference evidence="1 2" key="1">
    <citation type="submission" date="2014-04" db="EMBL/GenBank/DDBJ databases">
        <authorList>
            <person name="Sears C."/>
            <person name="Carroll K."/>
            <person name="Sack B.R."/>
            <person name="Qadri F."/>
            <person name="Myers L.L."/>
            <person name="Chung G.-T."/>
            <person name="Escheverria P."/>
            <person name="Fraser C.M."/>
            <person name="Sadzewicz L."/>
            <person name="Shefchek K.A."/>
            <person name="Tallon L."/>
            <person name="Das S.P."/>
            <person name="Daugherty S."/>
            <person name="Mongodin E.F."/>
        </authorList>
    </citation>
    <scope>NUCLEOTIDE SEQUENCE [LARGE SCALE GENOMIC DNA]</scope>
    <source>
        <strain evidence="1 2">3975 RP4</strain>
    </source>
</reference>